<reference evidence="3" key="1">
    <citation type="journal article" date="2015" name="PLoS Genet.">
        <title>The dynamic genome and transcriptome of the human fungal pathogen Blastomyces and close relative Emmonsia.</title>
        <authorList>
            <person name="Munoz J.F."/>
            <person name="Gauthier G.M."/>
            <person name="Desjardins C.A."/>
            <person name="Gallo J.E."/>
            <person name="Holder J."/>
            <person name="Sullivan T.D."/>
            <person name="Marty A.J."/>
            <person name="Carmen J.C."/>
            <person name="Chen Z."/>
            <person name="Ding L."/>
            <person name="Gujja S."/>
            <person name="Magrini V."/>
            <person name="Misas E."/>
            <person name="Mitreva M."/>
            <person name="Priest M."/>
            <person name="Saif S."/>
            <person name="Whiston E.A."/>
            <person name="Young S."/>
            <person name="Zeng Q."/>
            <person name="Goldman W.E."/>
            <person name="Mardis E.R."/>
            <person name="Taylor J.W."/>
            <person name="McEwen J.G."/>
            <person name="Clay O.K."/>
            <person name="Klein B.S."/>
            <person name="Cuomo C.A."/>
        </authorList>
    </citation>
    <scope>NUCLEOTIDE SEQUENCE [LARGE SCALE GENOMIC DNA]</scope>
    <source>
        <strain evidence="3">SLH14081</strain>
    </source>
</reference>
<name>A0A179UUP0_BLAGS</name>
<evidence type="ECO:0000313" key="2">
    <source>
        <dbReference type="EMBL" id="OAT10797.1"/>
    </source>
</evidence>
<evidence type="ECO:0000256" key="1">
    <source>
        <dbReference type="SAM" id="MobiDB-lite"/>
    </source>
</evidence>
<accession>A0A179UUP0</accession>
<keyword evidence="3" id="KW-1185">Reference proteome</keyword>
<dbReference type="KEGG" id="bgh:BDBG_06589"/>
<dbReference type="VEuPathDB" id="FungiDB:BDBG_06589"/>
<dbReference type="AlphaFoldDB" id="A0A179UUP0"/>
<dbReference type="RefSeq" id="XP_031579515.1">
    <property type="nucleotide sequence ID" value="XM_031722677.1"/>
</dbReference>
<dbReference type="Proteomes" id="UP000002038">
    <property type="component" value="Unassembled WGS sequence"/>
</dbReference>
<dbReference type="EMBL" id="GG657461">
    <property type="protein sequence ID" value="OAT10797.1"/>
    <property type="molecule type" value="Genomic_DNA"/>
</dbReference>
<organism evidence="2 3">
    <name type="scientific">Blastomyces gilchristii (strain SLH14081)</name>
    <name type="common">Blastomyces dermatitidis</name>
    <dbReference type="NCBI Taxonomy" id="559298"/>
    <lineage>
        <taxon>Eukaryota</taxon>
        <taxon>Fungi</taxon>
        <taxon>Dikarya</taxon>
        <taxon>Ascomycota</taxon>
        <taxon>Pezizomycotina</taxon>
        <taxon>Eurotiomycetes</taxon>
        <taxon>Eurotiomycetidae</taxon>
        <taxon>Onygenales</taxon>
        <taxon>Ajellomycetaceae</taxon>
        <taxon>Blastomyces</taxon>
    </lineage>
</organism>
<protein>
    <submittedName>
        <fullName evidence="2">Uncharacterized protein</fullName>
    </submittedName>
</protein>
<feature type="region of interest" description="Disordered" evidence="1">
    <location>
        <begin position="14"/>
        <end position="36"/>
    </location>
</feature>
<evidence type="ECO:0000313" key="3">
    <source>
        <dbReference type="Proteomes" id="UP000002038"/>
    </source>
</evidence>
<proteinExistence type="predicted"/>
<dbReference type="GeneID" id="42528183"/>
<gene>
    <name evidence="2" type="ORF">BDBG_06589</name>
</gene>
<sequence length="74" mass="7809">MAVCVLNPSLCPSVQHQSNGPHEPRGVGRQASAQQWLAPHQALSPKAVLSNGEMEEILAETLLAGRHGGCYHAA</sequence>